<dbReference type="OrthoDB" id="10286055at2759"/>
<proteinExistence type="predicted"/>
<dbReference type="Proteomes" id="UP000654370">
    <property type="component" value="Unassembled WGS sequence"/>
</dbReference>
<accession>A0A8H7U991</accession>
<dbReference type="EMBL" id="JAEPQZ010000009">
    <property type="protein sequence ID" value="KAG2177036.1"/>
    <property type="molecule type" value="Genomic_DNA"/>
</dbReference>
<evidence type="ECO:0000313" key="2">
    <source>
        <dbReference type="Proteomes" id="UP000654370"/>
    </source>
</evidence>
<dbReference type="AlphaFoldDB" id="A0A8H7U991"/>
<protein>
    <submittedName>
        <fullName evidence="1">Uncharacterized protein</fullName>
    </submittedName>
</protein>
<evidence type="ECO:0000313" key="1">
    <source>
        <dbReference type="EMBL" id="KAG2177036.1"/>
    </source>
</evidence>
<gene>
    <name evidence="1" type="ORF">INT43_007690</name>
</gene>
<name>A0A8H7U991_MORIS</name>
<sequence length="82" mass="9480">MEVLFVNRLSASAPMMSKKVTYWKLLLQALSPYLESSWVSGTKAYIILCWDDPEWSSKVTRIDDELENHVSVLNTYRHLNGC</sequence>
<organism evidence="1 2">
    <name type="scientific">Mortierella isabellina</name>
    <name type="common">Filamentous fungus</name>
    <name type="synonym">Umbelopsis isabellina</name>
    <dbReference type="NCBI Taxonomy" id="91625"/>
    <lineage>
        <taxon>Eukaryota</taxon>
        <taxon>Fungi</taxon>
        <taxon>Fungi incertae sedis</taxon>
        <taxon>Mucoromycota</taxon>
        <taxon>Mucoromycotina</taxon>
        <taxon>Umbelopsidomycetes</taxon>
        <taxon>Umbelopsidales</taxon>
        <taxon>Umbelopsidaceae</taxon>
        <taxon>Umbelopsis</taxon>
    </lineage>
</organism>
<keyword evidence="2" id="KW-1185">Reference proteome</keyword>
<reference evidence="1" key="1">
    <citation type="submission" date="2020-12" db="EMBL/GenBank/DDBJ databases">
        <title>Metabolic potential, ecology and presence of endohyphal bacteria is reflected in genomic diversity of Mucoromycotina.</title>
        <authorList>
            <person name="Muszewska A."/>
            <person name="Okrasinska A."/>
            <person name="Steczkiewicz K."/>
            <person name="Drgas O."/>
            <person name="Orlowska M."/>
            <person name="Perlinska-Lenart U."/>
            <person name="Aleksandrzak-Piekarczyk T."/>
            <person name="Szatraj K."/>
            <person name="Zielenkiewicz U."/>
            <person name="Pilsyk S."/>
            <person name="Malc E."/>
            <person name="Mieczkowski P."/>
            <person name="Kruszewska J.S."/>
            <person name="Biernat P."/>
            <person name="Pawlowska J."/>
        </authorList>
    </citation>
    <scope>NUCLEOTIDE SEQUENCE</scope>
    <source>
        <strain evidence="1">WA0000067209</strain>
    </source>
</reference>
<comment type="caution">
    <text evidence="1">The sequence shown here is derived from an EMBL/GenBank/DDBJ whole genome shotgun (WGS) entry which is preliminary data.</text>
</comment>